<reference evidence="2" key="1">
    <citation type="submission" date="2014-09" db="EMBL/GenBank/DDBJ databases">
        <authorList>
            <person name="Magalhaes I.L.F."/>
            <person name="Oliveira U."/>
            <person name="Santos F.R."/>
            <person name="Vidigal T.H.D.A."/>
            <person name="Brescovit A.D."/>
            <person name="Santos A.J."/>
        </authorList>
    </citation>
    <scope>NUCLEOTIDE SEQUENCE</scope>
    <source>
        <tissue evidence="2">Shoot tissue taken approximately 20 cm above the soil surface</tissue>
    </source>
</reference>
<organism evidence="2">
    <name type="scientific">Arundo donax</name>
    <name type="common">Giant reed</name>
    <name type="synonym">Donax arundinaceus</name>
    <dbReference type="NCBI Taxonomy" id="35708"/>
    <lineage>
        <taxon>Eukaryota</taxon>
        <taxon>Viridiplantae</taxon>
        <taxon>Streptophyta</taxon>
        <taxon>Embryophyta</taxon>
        <taxon>Tracheophyta</taxon>
        <taxon>Spermatophyta</taxon>
        <taxon>Magnoliopsida</taxon>
        <taxon>Liliopsida</taxon>
        <taxon>Poales</taxon>
        <taxon>Poaceae</taxon>
        <taxon>PACMAD clade</taxon>
        <taxon>Arundinoideae</taxon>
        <taxon>Arundineae</taxon>
        <taxon>Arundo</taxon>
    </lineage>
</organism>
<evidence type="ECO:0000313" key="2">
    <source>
        <dbReference type="EMBL" id="JAE03600.1"/>
    </source>
</evidence>
<protein>
    <submittedName>
        <fullName evidence="2">Uncharacterized protein</fullName>
    </submittedName>
</protein>
<proteinExistence type="predicted"/>
<reference evidence="2" key="2">
    <citation type="journal article" date="2015" name="Data Brief">
        <title>Shoot transcriptome of the giant reed, Arundo donax.</title>
        <authorList>
            <person name="Barrero R.A."/>
            <person name="Guerrero F.D."/>
            <person name="Moolhuijzen P."/>
            <person name="Goolsby J.A."/>
            <person name="Tidwell J."/>
            <person name="Bellgard S.E."/>
            <person name="Bellgard M.I."/>
        </authorList>
    </citation>
    <scope>NUCLEOTIDE SEQUENCE</scope>
    <source>
        <tissue evidence="2">Shoot tissue taken approximately 20 cm above the soil surface</tissue>
    </source>
</reference>
<feature type="compositionally biased region" description="Basic residues" evidence="1">
    <location>
        <begin position="18"/>
        <end position="27"/>
    </location>
</feature>
<accession>A0A0A9ESD7</accession>
<dbReference type="EMBL" id="GBRH01194296">
    <property type="protein sequence ID" value="JAE03600.1"/>
    <property type="molecule type" value="Transcribed_RNA"/>
</dbReference>
<name>A0A0A9ESD7_ARUDO</name>
<sequence>MPSSADEVASGVDGSSRRSSRAGRKWRSAAIEPDGNV</sequence>
<evidence type="ECO:0000256" key="1">
    <source>
        <dbReference type="SAM" id="MobiDB-lite"/>
    </source>
</evidence>
<feature type="region of interest" description="Disordered" evidence="1">
    <location>
        <begin position="1"/>
        <end position="37"/>
    </location>
</feature>
<dbReference type="AlphaFoldDB" id="A0A0A9ESD7"/>